<feature type="region of interest" description="Disordered" evidence="10">
    <location>
        <begin position="451"/>
        <end position="473"/>
    </location>
</feature>
<dbReference type="InterPro" id="IPR033121">
    <property type="entry name" value="PEPTIDASE_A1"/>
</dbReference>
<dbReference type="AlphaFoldDB" id="A0A2G7FNB4"/>
<evidence type="ECO:0000256" key="1">
    <source>
        <dbReference type="ARBA" id="ARBA00004609"/>
    </source>
</evidence>
<dbReference type="PANTHER" id="PTHR47966:SF65">
    <property type="entry name" value="ASPARTIC-TYPE ENDOPEPTIDASE"/>
    <property type="match status" value="1"/>
</dbReference>
<keyword evidence="5 12" id="KW-0732">Signal</keyword>
<evidence type="ECO:0000256" key="12">
    <source>
        <dbReference type="SAM" id="SignalP"/>
    </source>
</evidence>
<feature type="transmembrane region" description="Helical" evidence="11">
    <location>
        <begin position="481"/>
        <end position="501"/>
    </location>
</feature>
<dbReference type="GO" id="GO:0006508">
    <property type="term" value="P:proteolysis"/>
    <property type="evidence" value="ECO:0007669"/>
    <property type="project" value="UniProtKB-KW"/>
</dbReference>
<evidence type="ECO:0000256" key="9">
    <source>
        <dbReference type="RuleBase" id="RU000454"/>
    </source>
</evidence>
<evidence type="ECO:0000256" key="4">
    <source>
        <dbReference type="ARBA" id="ARBA00022670"/>
    </source>
</evidence>
<protein>
    <submittedName>
        <fullName evidence="14">Yapsin</fullName>
    </submittedName>
</protein>
<dbReference type="Gene3D" id="2.40.70.10">
    <property type="entry name" value="Acid Proteases"/>
    <property type="match status" value="3"/>
</dbReference>
<evidence type="ECO:0000256" key="2">
    <source>
        <dbReference type="ARBA" id="ARBA00007447"/>
    </source>
</evidence>
<dbReference type="InterPro" id="IPR033876">
    <property type="entry name" value="SAP-like"/>
</dbReference>
<keyword evidence="3" id="KW-0336">GPI-anchor</keyword>
<evidence type="ECO:0000256" key="7">
    <source>
        <dbReference type="ARBA" id="ARBA00022801"/>
    </source>
</evidence>
<reference evidence="14 15" key="1">
    <citation type="submission" date="2017-05" db="EMBL/GenBank/DDBJ databases">
        <title>Genome sequence for an aflatoxigenic pathogen of Argentinian peanut, Aspergillus arachidicola.</title>
        <authorList>
            <person name="Moore G."/>
            <person name="Beltz S.B."/>
            <person name="Mack B.M."/>
        </authorList>
    </citation>
    <scope>NUCLEOTIDE SEQUENCE [LARGE SCALE GENOMIC DNA]</scope>
    <source>
        <strain evidence="14 15">CBS 117610</strain>
    </source>
</reference>
<feature type="active site" evidence="8">
    <location>
        <position position="278"/>
    </location>
</feature>
<evidence type="ECO:0000256" key="11">
    <source>
        <dbReference type="SAM" id="Phobius"/>
    </source>
</evidence>
<keyword evidence="4 9" id="KW-0645">Protease</keyword>
<keyword evidence="15" id="KW-1185">Reference proteome</keyword>
<feature type="signal peptide" evidence="12">
    <location>
        <begin position="1"/>
        <end position="22"/>
    </location>
</feature>
<dbReference type="GO" id="GO:0098552">
    <property type="term" value="C:side of membrane"/>
    <property type="evidence" value="ECO:0007669"/>
    <property type="project" value="UniProtKB-KW"/>
</dbReference>
<keyword evidence="7 9" id="KW-0378">Hydrolase</keyword>
<comment type="similarity">
    <text evidence="2 9">Belongs to the peptidase A1 family.</text>
</comment>
<keyword evidence="11" id="KW-1133">Transmembrane helix</keyword>
<evidence type="ECO:0000259" key="13">
    <source>
        <dbReference type="PROSITE" id="PS51767"/>
    </source>
</evidence>
<feature type="active site" evidence="8">
    <location>
        <position position="78"/>
    </location>
</feature>
<comment type="caution">
    <text evidence="14">The sequence shown here is derived from an EMBL/GenBank/DDBJ whole genome shotgun (WGS) entry which is preliminary data.</text>
</comment>
<dbReference type="GO" id="GO:0005886">
    <property type="term" value="C:plasma membrane"/>
    <property type="evidence" value="ECO:0007669"/>
    <property type="project" value="UniProtKB-SubCell"/>
</dbReference>
<proteinExistence type="inferred from homology"/>
<evidence type="ECO:0000256" key="3">
    <source>
        <dbReference type="ARBA" id="ARBA00022622"/>
    </source>
</evidence>
<evidence type="ECO:0000256" key="6">
    <source>
        <dbReference type="ARBA" id="ARBA00022750"/>
    </source>
</evidence>
<feature type="domain" description="Peptidase A1" evidence="13">
    <location>
        <begin position="60"/>
        <end position="378"/>
    </location>
</feature>
<keyword evidence="3" id="KW-0449">Lipoprotein</keyword>
<dbReference type="InterPro" id="IPR001969">
    <property type="entry name" value="Aspartic_peptidase_AS"/>
</dbReference>
<dbReference type="PRINTS" id="PR00792">
    <property type="entry name" value="PEPSIN"/>
</dbReference>
<dbReference type="PROSITE" id="PS51767">
    <property type="entry name" value="PEPTIDASE_A1"/>
    <property type="match status" value="1"/>
</dbReference>
<dbReference type="GO" id="GO:0004190">
    <property type="term" value="F:aspartic-type endopeptidase activity"/>
    <property type="evidence" value="ECO:0007669"/>
    <property type="project" value="UniProtKB-KW"/>
</dbReference>
<dbReference type="Proteomes" id="UP000231358">
    <property type="component" value="Unassembled WGS sequence"/>
</dbReference>
<keyword evidence="11" id="KW-0472">Membrane</keyword>
<keyword evidence="11" id="KW-0812">Transmembrane</keyword>
<evidence type="ECO:0000313" key="15">
    <source>
        <dbReference type="Proteomes" id="UP000231358"/>
    </source>
</evidence>
<dbReference type="Pfam" id="PF00026">
    <property type="entry name" value="Asp"/>
    <property type="match status" value="1"/>
</dbReference>
<evidence type="ECO:0000256" key="8">
    <source>
        <dbReference type="PIRSR" id="PIRSR601461-1"/>
    </source>
</evidence>
<organism evidence="14 15">
    <name type="scientific">Aspergillus arachidicola</name>
    <dbReference type="NCBI Taxonomy" id="656916"/>
    <lineage>
        <taxon>Eukaryota</taxon>
        <taxon>Fungi</taxon>
        <taxon>Dikarya</taxon>
        <taxon>Ascomycota</taxon>
        <taxon>Pezizomycotina</taxon>
        <taxon>Eurotiomycetes</taxon>
        <taxon>Eurotiomycetidae</taxon>
        <taxon>Eurotiales</taxon>
        <taxon>Aspergillaceae</taxon>
        <taxon>Aspergillus</taxon>
        <taxon>Aspergillus subgen. Circumdati</taxon>
    </lineage>
</organism>
<dbReference type="PANTHER" id="PTHR47966">
    <property type="entry name" value="BETA-SITE APP-CLEAVING ENZYME, ISOFORM A-RELATED"/>
    <property type="match status" value="1"/>
</dbReference>
<dbReference type="InterPro" id="IPR021109">
    <property type="entry name" value="Peptidase_aspartic_dom_sf"/>
</dbReference>
<dbReference type="STRING" id="656916.A0A2G7FNB4"/>
<keyword evidence="6 9" id="KW-0064">Aspartyl protease</keyword>
<gene>
    <name evidence="14" type="ORF">AARAC_000262</name>
</gene>
<feature type="chain" id="PRO_5013869554" evidence="12">
    <location>
        <begin position="23"/>
        <end position="502"/>
    </location>
</feature>
<dbReference type="CDD" id="cd05474">
    <property type="entry name" value="SAP_like"/>
    <property type="match status" value="1"/>
</dbReference>
<dbReference type="PROSITE" id="PS00141">
    <property type="entry name" value="ASP_PROTEASE"/>
    <property type="match status" value="1"/>
</dbReference>
<dbReference type="EMBL" id="NEXV01000528">
    <property type="protein sequence ID" value="PIG82053.1"/>
    <property type="molecule type" value="Genomic_DNA"/>
</dbReference>
<feature type="compositionally biased region" description="Low complexity" evidence="10">
    <location>
        <begin position="461"/>
        <end position="473"/>
    </location>
</feature>
<name>A0A2G7FNB4_9EURO</name>
<comment type="subcellular location">
    <subcellularLocation>
        <location evidence="1">Cell membrane</location>
        <topology evidence="1">Lipid-anchor</topology>
        <topology evidence="1">GPI-anchor</topology>
    </subcellularLocation>
</comment>
<evidence type="ECO:0000313" key="14">
    <source>
        <dbReference type="EMBL" id="PIG82053.1"/>
    </source>
</evidence>
<dbReference type="InterPro" id="IPR001461">
    <property type="entry name" value="Aspartic_peptidase_A1"/>
</dbReference>
<keyword evidence="3" id="KW-0325">Glycoprotein</keyword>
<evidence type="ECO:0000256" key="10">
    <source>
        <dbReference type="SAM" id="MobiDB-lite"/>
    </source>
</evidence>
<dbReference type="SUPFAM" id="SSF50630">
    <property type="entry name" value="Acid proteases"/>
    <property type="match status" value="1"/>
</dbReference>
<sequence>MTALSLLRLCLLALGLFSLVAAQPKVVTFPLSRSERHVLEKRKYAGALLGNDILDGKGLYWVNASVGTPPQPVQLQVDTGSSDVWMFGPQSCDLNTSPCLGNAYDPTLSSTSKILDKGGFSIQYVTPGSGVKGDYVGDNFGFGSVTVQGLTMGVARQAQNVITGIMGIGFAAGESIVSQGQKPYKNIIDMLVEQELVNTRAYSLWLNDVEANFGGIMFGGYDTGKFTGDLIALPIQPDAQTGGITSMTVAWTSLSLTDPKQGTQSLTGESFIAPAILDSGTALTYVPKDLYQQLAAFAQVVETTVLGANGPVIRVPFTELAVPWLDDNGDYQKLSNGNDACVFGVVPITDDSPILFGDTFLRSAYVVYDLDQQQIAIAPTRFNSEDTNIVEIGGKTGSSSPNWKTAGSNAAKVTQTATGLQAPGGGLSPATMTAPTGWVFTQTATPFHLPGKGGSLAGDQASSSPSKGAASSSLGTAVPGALASIAVASLCMAMGSMLIVLQ</sequence>
<evidence type="ECO:0000256" key="5">
    <source>
        <dbReference type="ARBA" id="ARBA00022729"/>
    </source>
</evidence>
<accession>A0A2G7FNB4</accession>